<dbReference type="Proteomes" id="UP001164746">
    <property type="component" value="Chromosome 13"/>
</dbReference>
<dbReference type="EMBL" id="CP111024">
    <property type="protein sequence ID" value="WAR23149.1"/>
    <property type="molecule type" value="Genomic_DNA"/>
</dbReference>
<evidence type="ECO:0000313" key="2">
    <source>
        <dbReference type="Proteomes" id="UP001164746"/>
    </source>
</evidence>
<dbReference type="InterPro" id="IPR027417">
    <property type="entry name" value="P-loop_NTPase"/>
</dbReference>
<evidence type="ECO:0000313" key="1">
    <source>
        <dbReference type="EMBL" id="WAR23149.1"/>
    </source>
</evidence>
<keyword evidence="2" id="KW-1185">Reference proteome</keyword>
<gene>
    <name evidence="1" type="ORF">MAR_036818</name>
</gene>
<accession>A0ABY7FQK1</accession>
<protein>
    <submittedName>
        <fullName evidence="1">Uncharacterized protein</fullName>
    </submittedName>
</protein>
<sequence>MFSFQRKPAVGSRCVTRHNRFGLNFTSIGKDNKDNDRVKKGDFDVMFTSPETVLGNKIWKTLYYVKGEGTKNSDPSRELFGKIGKVRSLCPGVPFLVLTATASKRTRQTIEKKLCMDLPVEIVECPDRVNIKLNVKVEKSS</sequence>
<reference evidence="1" key="1">
    <citation type="submission" date="2022-11" db="EMBL/GenBank/DDBJ databases">
        <title>Centuries of genome instability and evolution in soft-shell clam transmissible cancer (bioRxiv).</title>
        <authorList>
            <person name="Hart S.F.M."/>
            <person name="Yonemitsu M.A."/>
            <person name="Giersch R.M."/>
            <person name="Beal B.F."/>
            <person name="Arriagada G."/>
            <person name="Davis B.W."/>
            <person name="Ostrander E.A."/>
            <person name="Goff S.P."/>
            <person name="Metzger M.J."/>
        </authorList>
    </citation>
    <scope>NUCLEOTIDE SEQUENCE</scope>
    <source>
        <strain evidence="1">MELC-2E11</strain>
        <tissue evidence="1">Siphon/mantle</tissue>
    </source>
</reference>
<name>A0ABY7FQK1_MYAAR</name>
<organism evidence="1 2">
    <name type="scientific">Mya arenaria</name>
    <name type="common">Soft-shell clam</name>
    <dbReference type="NCBI Taxonomy" id="6604"/>
    <lineage>
        <taxon>Eukaryota</taxon>
        <taxon>Metazoa</taxon>
        <taxon>Spiralia</taxon>
        <taxon>Lophotrochozoa</taxon>
        <taxon>Mollusca</taxon>
        <taxon>Bivalvia</taxon>
        <taxon>Autobranchia</taxon>
        <taxon>Heteroconchia</taxon>
        <taxon>Euheterodonta</taxon>
        <taxon>Imparidentia</taxon>
        <taxon>Neoheterodontei</taxon>
        <taxon>Myida</taxon>
        <taxon>Myoidea</taxon>
        <taxon>Myidae</taxon>
        <taxon>Mya</taxon>
    </lineage>
</organism>
<proteinExistence type="predicted"/>
<dbReference type="Gene3D" id="3.40.50.300">
    <property type="entry name" value="P-loop containing nucleotide triphosphate hydrolases"/>
    <property type="match status" value="1"/>
</dbReference>